<evidence type="ECO:0000313" key="11">
    <source>
        <dbReference type="EMBL" id="GFH31126.1"/>
    </source>
</evidence>
<comment type="similarity">
    <text evidence="8">Belongs to the Ca(2+):cation antiporter (CaCA) (TC 2.A.19) family. Cation/calcium exchanger (CCX) subfamily.</text>
</comment>
<evidence type="ECO:0000256" key="1">
    <source>
        <dbReference type="ARBA" id="ARBA00004141"/>
    </source>
</evidence>
<sequence>RTECQPRSGLLHYTAIYYCSGLQQCDPLAALLTLAWIAFLFFIMFTASDRFFCPSLELLSQMLRLSPAVAGATLLAFGNGAPDVFSQIAAIHSGGAEVTTSSVSMALSEPMGTGLFVGNVVLGLTVSLDRAAFIKDVLFYLAAVSGVLAAMLWGHIYLWQCLLLLGGYVSYVALTVWLSREQERVKLDPLYHEVG</sequence>
<dbReference type="InterPro" id="IPR044880">
    <property type="entry name" value="NCX_ion-bd_dom_sf"/>
</dbReference>
<keyword evidence="7" id="KW-0739">Sodium transport</keyword>
<dbReference type="EMBL" id="BLLF01005390">
    <property type="protein sequence ID" value="GFH31126.1"/>
    <property type="molecule type" value="Genomic_DNA"/>
</dbReference>
<dbReference type="GO" id="GO:0016020">
    <property type="term" value="C:membrane"/>
    <property type="evidence" value="ECO:0007669"/>
    <property type="project" value="UniProtKB-SubCell"/>
</dbReference>
<gene>
    <name evidence="11" type="ORF">HaLaN_30105</name>
</gene>
<evidence type="ECO:0000256" key="9">
    <source>
        <dbReference type="SAM" id="Phobius"/>
    </source>
</evidence>
<dbReference type="Pfam" id="PF01699">
    <property type="entry name" value="Na_Ca_ex"/>
    <property type="match status" value="1"/>
</dbReference>
<evidence type="ECO:0000256" key="4">
    <source>
        <dbReference type="ARBA" id="ARBA00022989"/>
    </source>
</evidence>
<evidence type="ECO:0000256" key="7">
    <source>
        <dbReference type="ARBA" id="ARBA00023201"/>
    </source>
</evidence>
<dbReference type="GO" id="GO:0008324">
    <property type="term" value="F:monoatomic cation transmembrane transporter activity"/>
    <property type="evidence" value="ECO:0007669"/>
    <property type="project" value="TreeGrafter"/>
</dbReference>
<dbReference type="PANTHER" id="PTHR12266:SF0">
    <property type="entry name" value="MITOCHONDRIAL SODIUM_CALCIUM EXCHANGER PROTEIN"/>
    <property type="match status" value="1"/>
</dbReference>
<dbReference type="AlphaFoldDB" id="A0A6A0AEH2"/>
<comment type="subcellular location">
    <subcellularLocation>
        <location evidence="1">Membrane</location>
        <topology evidence="1">Multi-pass membrane protein</topology>
    </subcellularLocation>
</comment>
<keyword evidence="5" id="KW-0915">Sodium</keyword>
<feature type="non-terminal residue" evidence="11">
    <location>
        <position position="195"/>
    </location>
</feature>
<dbReference type="GO" id="GO:0006814">
    <property type="term" value="P:sodium ion transport"/>
    <property type="evidence" value="ECO:0007669"/>
    <property type="project" value="UniProtKB-KW"/>
</dbReference>
<keyword evidence="3 9" id="KW-0812">Transmembrane</keyword>
<keyword evidence="6 9" id="KW-0472">Membrane</keyword>
<evidence type="ECO:0000256" key="2">
    <source>
        <dbReference type="ARBA" id="ARBA00022448"/>
    </source>
</evidence>
<feature type="transmembrane region" description="Helical" evidence="9">
    <location>
        <begin position="28"/>
        <end position="47"/>
    </location>
</feature>
<name>A0A6A0AEH2_HAELA</name>
<organism evidence="11 12">
    <name type="scientific">Haematococcus lacustris</name>
    <name type="common">Green alga</name>
    <name type="synonym">Haematococcus pluvialis</name>
    <dbReference type="NCBI Taxonomy" id="44745"/>
    <lineage>
        <taxon>Eukaryota</taxon>
        <taxon>Viridiplantae</taxon>
        <taxon>Chlorophyta</taxon>
        <taxon>core chlorophytes</taxon>
        <taxon>Chlorophyceae</taxon>
        <taxon>CS clade</taxon>
        <taxon>Chlamydomonadales</taxon>
        <taxon>Haematococcaceae</taxon>
        <taxon>Haematococcus</taxon>
    </lineage>
</organism>
<dbReference type="InterPro" id="IPR051359">
    <property type="entry name" value="CaCA_antiporter"/>
</dbReference>
<feature type="domain" description="Sodium/calcium exchanger membrane region" evidence="10">
    <location>
        <begin position="35"/>
        <end position="176"/>
    </location>
</feature>
<proteinExistence type="inferred from homology"/>
<keyword evidence="4 9" id="KW-1133">Transmembrane helix</keyword>
<keyword evidence="7" id="KW-0406">Ion transport</keyword>
<feature type="transmembrane region" description="Helical" evidence="9">
    <location>
        <begin position="137"/>
        <end position="156"/>
    </location>
</feature>
<protein>
    <recommendedName>
        <fullName evidence="10">Sodium/calcium exchanger membrane region domain-containing protein</fullName>
    </recommendedName>
</protein>
<evidence type="ECO:0000256" key="6">
    <source>
        <dbReference type="ARBA" id="ARBA00023136"/>
    </source>
</evidence>
<comment type="caution">
    <text evidence="11">The sequence shown here is derived from an EMBL/GenBank/DDBJ whole genome shotgun (WGS) entry which is preliminary data.</text>
</comment>
<feature type="transmembrane region" description="Helical" evidence="9">
    <location>
        <begin position="111"/>
        <end position="128"/>
    </location>
</feature>
<evidence type="ECO:0000256" key="5">
    <source>
        <dbReference type="ARBA" id="ARBA00023053"/>
    </source>
</evidence>
<keyword evidence="2" id="KW-0813">Transport</keyword>
<dbReference type="Gene3D" id="1.20.1420.30">
    <property type="entry name" value="NCX, central ion-binding region"/>
    <property type="match status" value="1"/>
</dbReference>
<evidence type="ECO:0000313" key="12">
    <source>
        <dbReference type="Proteomes" id="UP000485058"/>
    </source>
</evidence>
<evidence type="ECO:0000256" key="3">
    <source>
        <dbReference type="ARBA" id="ARBA00022692"/>
    </source>
</evidence>
<feature type="non-terminal residue" evidence="11">
    <location>
        <position position="1"/>
    </location>
</feature>
<evidence type="ECO:0000259" key="10">
    <source>
        <dbReference type="Pfam" id="PF01699"/>
    </source>
</evidence>
<dbReference type="Proteomes" id="UP000485058">
    <property type="component" value="Unassembled WGS sequence"/>
</dbReference>
<keyword evidence="12" id="KW-1185">Reference proteome</keyword>
<dbReference type="InterPro" id="IPR004837">
    <property type="entry name" value="NaCa_Exmemb"/>
</dbReference>
<accession>A0A6A0AEH2</accession>
<dbReference type="PANTHER" id="PTHR12266">
    <property type="entry name" value="NA+/CA2+ K+ INDEPENDENT EXCHANGER"/>
    <property type="match status" value="1"/>
</dbReference>
<evidence type="ECO:0000256" key="8">
    <source>
        <dbReference type="ARBA" id="ARBA00038187"/>
    </source>
</evidence>
<reference evidence="11 12" key="1">
    <citation type="submission" date="2020-02" db="EMBL/GenBank/DDBJ databases">
        <title>Draft genome sequence of Haematococcus lacustris strain NIES-144.</title>
        <authorList>
            <person name="Morimoto D."/>
            <person name="Nakagawa S."/>
            <person name="Yoshida T."/>
            <person name="Sawayama S."/>
        </authorList>
    </citation>
    <scope>NUCLEOTIDE SEQUENCE [LARGE SCALE GENOMIC DNA]</scope>
    <source>
        <strain evidence="11 12">NIES-144</strain>
    </source>
</reference>